<evidence type="ECO:0000313" key="4">
    <source>
        <dbReference type="Proteomes" id="UP001321473"/>
    </source>
</evidence>
<evidence type="ECO:0000313" key="3">
    <source>
        <dbReference type="EMBL" id="KAK8780731.1"/>
    </source>
</evidence>
<dbReference type="AlphaFoldDB" id="A0AAQ4F1C2"/>
<name>A0AAQ4F1C2_AMBAM</name>
<keyword evidence="1" id="KW-0732">Signal</keyword>
<dbReference type="Proteomes" id="UP001321473">
    <property type="component" value="Unassembled WGS sequence"/>
</dbReference>
<organism evidence="3 4">
    <name type="scientific">Amblyomma americanum</name>
    <name type="common">Lone star tick</name>
    <dbReference type="NCBI Taxonomy" id="6943"/>
    <lineage>
        <taxon>Eukaryota</taxon>
        <taxon>Metazoa</taxon>
        <taxon>Ecdysozoa</taxon>
        <taxon>Arthropoda</taxon>
        <taxon>Chelicerata</taxon>
        <taxon>Arachnida</taxon>
        <taxon>Acari</taxon>
        <taxon>Parasitiformes</taxon>
        <taxon>Ixodida</taxon>
        <taxon>Ixodoidea</taxon>
        <taxon>Ixodidae</taxon>
        <taxon>Amblyomminae</taxon>
        <taxon>Amblyomma</taxon>
    </lineage>
</organism>
<gene>
    <name evidence="3" type="ORF">V5799_017929</name>
</gene>
<keyword evidence="4" id="KW-1185">Reference proteome</keyword>
<dbReference type="SUPFAM" id="SSF57567">
    <property type="entry name" value="Serine protease inhibitors"/>
    <property type="match status" value="1"/>
</dbReference>
<protein>
    <recommendedName>
        <fullName evidence="2">TIL domain-containing protein</fullName>
    </recommendedName>
</protein>
<dbReference type="InterPro" id="IPR002919">
    <property type="entry name" value="TIL_dom"/>
</dbReference>
<feature type="domain" description="TIL" evidence="2">
    <location>
        <begin position="108"/>
        <end position="157"/>
    </location>
</feature>
<evidence type="ECO:0000259" key="2">
    <source>
        <dbReference type="Pfam" id="PF01826"/>
    </source>
</evidence>
<dbReference type="Pfam" id="PF01826">
    <property type="entry name" value="TIL"/>
    <property type="match status" value="1"/>
</dbReference>
<dbReference type="EMBL" id="JARKHS020008499">
    <property type="protein sequence ID" value="KAK8780731.1"/>
    <property type="molecule type" value="Genomic_DNA"/>
</dbReference>
<dbReference type="InterPro" id="IPR036084">
    <property type="entry name" value="Ser_inhib-like_sf"/>
</dbReference>
<feature type="signal peptide" evidence="1">
    <location>
        <begin position="1"/>
        <end position="21"/>
    </location>
</feature>
<dbReference type="CDD" id="cd19941">
    <property type="entry name" value="TIL"/>
    <property type="match status" value="1"/>
</dbReference>
<reference evidence="3 4" key="1">
    <citation type="journal article" date="2023" name="Arcadia Sci">
        <title>De novo assembly of a long-read Amblyomma americanum tick genome.</title>
        <authorList>
            <person name="Chou S."/>
            <person name="Poskanzer K.E."/>
            <person name="Rollins M."/>
            <person name="Thuy-Boun P.S."/>
        </authorList>
    </citation>
    <scope>NUCLEOTIDE SEQUENCE [LARGE SCALE GENOMIC DNA]</scope>
    <source>
        <strain evidence="3">F_SG_1</strain>
        <tissue evidence="3">Salivary glands</tissue>
    </source>
</reference>
<sequence length="218" mass="23131">MLSVLHILLCSVLLATSASHAEDNGEFPETDGCPLNEELGDPCTKPDRPCRGEPGEGRQLSSGFDAISGENPRPCSGCVCKPGFRRSVFGECVADVDCRSCWRDPFSDFVSCGGCSPVCGQLYPAPCPRTCSSGCYCLEGFVRSSKEGGHCVPATSCPPVCVQANMVFVARKSCFPVRCGGGDHEECFPYDCGRPGCECKPGYHLINSTACVAACPLY</sequence>
<proteinExistence type="predicted"/>
<dbReference type="Gene3D" id="2.10.25.10">
    <property type="entry name" value="Laminin"/>
    <property type="match status" value="1"/>
</dbReference>
<feature type="chain" id="PRO_5042914503" description="TIL domain-containing protein" evidence="1">
    <location>
        <begin position="22"/>
        <end position="218"/>
    </location>
</feature>
<accession>A0AAQ4F1C2</accession>
<evidence type="ECO:0000256" key="1">
    <source>
        <dbReference type="SAM" id="SignalP"/>
    </source>
</evidence>
<comment type="caution">
    <text evidence="3">The sequence shown here is derived from an EMBL/GenBank/DDBJ whole genome shotgun (WGS) entry which is preliminary data.</text>
</comment>